<dbReference type="VEuPathDB" id="FungiDB:FUN_023866"/>
<organism evidence="1 2">
    <name type="scientific">Rhizophagus irregularis</name>
    <dbReference type="NCBI Taxonomy" id="588596"/>
    <lineage>
        <taxon>Eukaryota</taxon>
        <taxon>Fungi</taxon>
        <taxon>Fungi incertae sedis</taxon>
        <taxon>Mucoromycota</taxon>
        <taxon>Glomeromycotina</taxon>
        <taxon>Glomeromycetes</taxon>
        <taxon>Glomerales</taxon>
        <taxon>Glomeraceae</taxon>
        <taxon>Rhizophagus</taxon>
    </lineage>
</organism>
<dbReference type="EMBL" id="LLXI01000835">
    <property type="protein sequence ID" value="PKY50171.1"/>
    <property type="molecule type" value="Genomic_DNA"/>
</dbReference>
<sequence length="131" mass="15126">MAVKKYKKTTPLTEEVIVDMIINWKLGEDLDSDSDSVDEEPGELRLKPQPKLKNKIILRRKNEESEGMAEVKVKLTELEEIFTTTSNDMERQHITLYTLSKEQGLGSLDQIKDWAMKHNNFLRIGHKSGIK</sequence>
<dbReference type="AlphaFoldDB" id="A0A2I1GU52"/>
<gene>
    <name evidence="1" type="ORF">RhiirA4_466504</name>
</gene>
<name>A0A2I1GU52_9GLOM</name>
<reference evidence="1 2" key="1">
    <citation type="submission" date="2015-10" db="EMBL/GenBank/DDBJ databases">
        <title>Genome analyses suggest a sexual origin of heterokaryosis in a supposedly ancient asexual fungus.</title>
        <authorList>
            <person name="Ropars J."/>
            <person name="Sedzielewska K."/>
            <person name="Noel J."/>
            <person name="Charron P."/>
            <person name="Farinelli L."/>
            <person name="Marton T."/>
            <person name="Kruger M."/>
            <person name="Pelin A."/>
            <person name="Brachmann A."/>
            <person name="Corradi N."/>
        </authorList>
    </citation>
    <scope>NUCLEOTIDE SEQUENCE [LARGE SCALE GENOMIC DNA]</scope>
    <source>
        <strain evidence="1 2">A4</strain>
    </source>
</reference>
<accession>A0A2I1GU52</accession>
<evidence type="ECO:0000313" key="2">
    <source>
        <dbReference type="Proteomes" id="UP000234323"/>
    </source>
</evidence>
<evidence type="ECO:0000313" key="1">
    <source>
        <dbReference type="EMBL" id="PKY50171.1"/>
    </source>
</evidence>
<keyword evidence="2" id="KW-1185">Reference proteome</keyword>
<protein>
    <submittedName>
        <fullName evidence="1">Uncharacterized protein</fullName>
    </submittedName>
</protein>
<comment type="caution">
    <text evidence="1">The sequence shown here is derived from an EMBL/GenBank/DDBJ whole genome shotgun (WGS) entry which is preliminary data.</text>
</comment>
<proteinExistence type="predicted"/>
<dbReference type="Proteomes" id="UP000234323">
    <property type="component" value="Unassembled WGS sequence"/>
</dbReference>
<dbReference type="VEuPathDB" id="FungiDB:RhiirA1_447964"/>